<gene>
    <name evidence="3" type="ORF">FIBSPDRAFT_63876</name>
</gene>
<evidence type="ECO:0008006" key="5">
    <source>
        <dbReference type="Google" id="ProtNLM"/>
    </source>
</evidence>
<evidence type="ECO:0000256" key="2">
    <source>
        <dbReference type="SAM" id="MobiDB-lite"/>
    </source>
</evidence>
<dbReference type="InterPro" id="IPR025337">
    <property type="entry name" value="Questin_oxidase-like"/>
</dbReference>
<organism evidence="3 4">
    <name type="scientific">Athelia psychrophila</name>
    <dbReference type="NCBI Taxonomy" id="1759441"/>
    <lineage>
        <taxon>Eukaryota</taxon>
        <taxon>Fungi</taxon>
        <taxon>Dikarya</taxon>
        <taxon>Basidiomycota</taxon>
        <taxon>Agaricomycotina</taxon>
        <taxon>Agaricomycetes</taxon>
        <taxon>Agaricomycetidae</taxon>
        <taxon>Atheliales</taxon>
        <taxon>Atheliaceae</taxon>
        <taxon>Athelia</taxon>
    </lineage>
</organism>
<evidence type="ECO:0000256" key="1">
    <source>
        <dbReference type="ARBA" id="ARBA00023002"/>
    </source>
</evidence>
<proteinExistence type="predicted"/>
<sequence>MPHMPLFKTLSTCAKARFTTAMSRNLSSSIRPGIVHRAGTTPESHRLLETLLEDDRKTHHCFSNPIGFHNHLSHHLLAAYDLGASAKLLQAINDDAGDSVGIQRPIDLDEPKAPAPITEKNWTEYLGQQKSYSAYLTFFLEVISTTSASAALEKYVFSPAANGNGSEMFARFMGGAFHPFIQTGYAAEFGSDPMVAQGLAMAAVTGPFVPALFNDNAAQTTQSAPSLSLFEIIRRVYDSETLHPVMPYDNDALLGKRIKDAASGGRVEAIRELVAQWFSADEGVAQLEHKHEELVWVATLLLAGSGRPGRQPRLDFFLMHILNSSLFIPSLLKLVPAPALKVKLLKAHLAVAIFILITRGRPRIDAELMMSNTATPAPPASATRHLKFPPSPSAVGDPNDKDTANPWDVIVPCVMHAQDSHIVKAIRTLYFASQRFGHTAAGAVPGALDKDGKETHKGMQALDGSVFVRAAGLAMDAIGWVTYGEEERRWDGSAHGWDDAWKED</sequence>
<name>A0A166EZH6_9AGAM</name>
<dbReference type="OrthoDB" id="10004862at2759"/>
<dbReference type="Pfam" id="PF14027">
    <property type="entry name" value="Questin_oxidase"/>
    <property type="match status" value="1"/>
</dbReference>
<protein>
    <recommendedName>
        <fullName evidence="5">Oxidoreductase AflY</fullName>
    </recommendedName>
</protein>
<feature type="region of interest" description="Disordered" evidence="2">
    <location>
        <begin position="375"/>
        <end position="399"/>
    </location>
</feature>
<keyword evidence="4" id="KW-1185">Reference proteome</keyword>
<dbReference type="STRING" id="436010.A0A166EZH6"/>
<dbReference type="GO" id="GO:0016491">
    <property type="term" value="F:oxidoreductase activity"/>
    <property type="evidence" value="ECO:0007669"/>
    <property type="project" value="UniProtKB-KW"/>
</dbReference>
<evidence type="ECO:0000313" key="3">
    <source>
        <dbReference type="EMBL" id="KZP16280.1"/>
    </source>
</evidence>
<dbReference type="AlphaFoldDB" id="A0A166EZH6"/>
<dbReference type="PANTHER" id="PTHR35870:SF1">
    <property type="entry name" value="PROTEIN, PUTATIVE (AFU_ORTHOLOGUE AFUA_5G03330)-RELATED"/>
    <property type="match status" value="1"/>
</dbReference>
<reference evidence="3 4" key="1">
    <citation type="journal article" date="2016" name="Mol. Biol. Evol.">
        <title>Comparative Genomics of Early-Diverging Mushroom-Forming Fungi Provides Insights into the Origins of Lignocellulose Decay Capabilities.</title>
        <authorList>
            <person name="Nagy L.G."/>
            <person name="Riley R."/>
            <person name="Tritt A."/>
            <person name="Adam C."/>
            <person name="Daum C."/>
            <person name="Floudas D."/>
            <person name="Sun H."/>
            <person name="Yadav J.S."/>
            <person name="Pangilinan J."/>
            <person name="Larsson K.H."/>
            <person name="Matsuura K."/>
            <person name="Barry K."/>
            <person name="Labutti K."/>
            <person name="Kuo R."/>
            <person name="Ohm R.A."/>
            <person name="Bhattacharya S.S."/>
            <person name="Shirouzu T."/>
            <person name="Yoshinaga Y."/>
            <person name="Martin F.M."/>
            <person name="Grigoriev I.V."/>
            <person name="Hibbett D.S."/>
        </authorList>
    </citation>
    <scope>NUCLEOTIDE SEQUENCE [LARGE SCALE GENOMIC DNA]</scope>
    <source>
        <strain evidence="3 4">CBS 109695</strain>
    </source>
</reference>
<feature type="non-terminal residue" evidence="3">
    <location>
        <position position="1"/>
    </location>
</feature>
<keyword evidence="1" id="KW-0560">Oxidoreductase</keyword>
<evidence type="ECO:0000313" key="4">
    <source>
        <dbReference type="Proteomes" id="UP000076532"/>
    </source>
</evidence>
<accession>A0A166EZH6</accession>
<dbReference type="EMBL" id="KV417595">
    <property type="protein sequence ID" value="KZP16280.1"/>
    <property type="molecule type" value="Genomic_DNA"/>
</dbReference>
<dbReference type="Proteomes" id="UP000076532">
    <property type="component" value="Unassembled WGS sequence"/>
</dbReference>
<dbReference type="PANTHER" id="PTHR35870">
    <property type="entry name" value="PROTEIN, PUTATIVE (AFU_ORTHOLOGUE AFUA_5G03330)-RELATED"/>
    <property type="match status" value="1"/>
</dbReference>